<dbReference type="AlphaFoldDB" id="A0A8T9SYD1"/>
<dbReference type="Pfam" id="PF25919">
    <property type="entry name" value="BSH_CusB"/>
    <property type="match status" value="1"/>
</dbReference>
<evidence type="ECO:0000256" key="1">
    <source>
        <dbReference type="ARBA" id="ARBA00022448"/>
    </source>
</evidence>
<reference evidence="8 9" key="1">
    <citation type="submission" date="2022-04" db="EMBL/GenBank/DDBJ databases">
        <title>Hymenobacter sp. isolated from the air.</title>
        <authorList>
            <person name="Won M."/>
            <person name="Lee C.-M."/>
            <person name="Woen H.-Y."/>
            <person name="Kwon S.-W."/>
        </authorList>
    </citation>
    <scope>NUCLEOTIDE SEQUENCE [LARGE SCALE GENOMIC DNA]</scope>
    <source>
        <strain evidence="9">5413 J-13</strain>
    </source>
</reference>
<keyword evidence="1" id="KW-0813">Transport</keyword>
<dbReference type="EMBL" id="CP095053">
    <property type="protein sequence ID" value="UOR05210.1"/>
    <property type="molecule type" value="Genomic_DNA"/>
</dbReference>
<dbReference type="InterPro" id="IPR058790">
    <property type="entry name" value="BSH_CusB"/>
</dbReference>
<feature type="domain" description="Heavy metal binding" evidence="3">
    <location>
        <begin position="44"/>
        <end position="71"/>
    </location>
</feature>
<dbReference type="Pfam" id="PF19335">
    <property type="entry name" value="HMBD"/>
    <property type="match status" value="1"/>
</dbReference>
<dbReference type="Gene3D" id="2.40.420.20">
    <property type="match status" value="1"/>
</dbReference>
<dbReference type="InterPro" id="IPR051909">
    <property type="entry name" value="MFP_Cation_Efflux"/>
</dbReference>
<evidence type="ECO:0000313" key="9">
    <source>
        <dbReference type="Proteomes" id="UP000829925"/>
    </source>
</evidence>
<evidence type="ECO:0000259" key="5">
    <source>
        <dbReference type="Pfam" id="PF25919"/>
    </source>
</evidence>
<dbReference type="InterPro" id="IPR058792">
    <property type="entry name" value="Beta-barrel_RND_2"/>
</dbReference>
<dbReference type="Gene3D" id="2.40.30.170">
    <property type="match status" value="1"/>
</dbReference>
<protein>
    <submittedName>
        <fullName evidence="8">Efflux RND transporter periplasmic adaptor subunit</fullName>
    </submittedName>
</protein>
<dbReference type="GO" id="GO:0015679">
    <property type="term" value="P:plasma membrane copper ion transport"/>
    <property type="evidence" value="ECO:0007669"/>
    <property type="project" value="TreeGrafter"/>
</dbReference>
<evidence type="ECO:0000259" key="7">
    <source>
        <dbReference type="Pfam" id="PF25967"/>
    </source>
</evidence>
<name>A0A8T9SYD1_9BACT</name>
<dbReference type="GO" id="GO:0030288">
    <property type="term" value="C:outer membrane-bounded periplasmic space"/>
    <property type="evidence" value="ECO:0007669"/>
    <property type="project" value="TreeGrafter"/>
</dbReference>
<proteinExistence type="predicted"/>
<feature type="domain" description="Multidrug resistance protein MdtA-like C-terminal permuted SH3" evidence="7">
    <location>
        <begin position="346"/>
        <end position="401"/>
    </location>
</feature>
<evidence type="ECO:0000259" key="3">
    <source>
        <dbReference type="Pfam" id="PF19335"/>
    </source>
</evidence>
<dbReference type="Proteomes" id="UP000829925">
    <property type="component" value="Chromosome"/>
</dbReference>
<evidence type="ECO:0000256" key="2">
    <source>
        <dbReference type="SAM" id="SignalP"/>
    </source>
</evidence>
<keyword evidence="9" id="KW-1185">Reference proteome</keyword>
<dbReference type="InterPro" id="IPR058791">
    <property type="entry name" value="3HB_CusB"/>
</dbReference>
<feature type="domain" description="CusB-like three alpha-helical bundle" evidence="4">
    <location>
        <begin position="176"/>
        <end position="219"/>
    </location>
</feature>
<feature type="domain" description="CusB-like barrel-sandwich hybrid" evidence="5">
    <location>
        <begin position="128"/>
        <end position="252"/>
    </location>
</feature>
<dbReference type="PANTHER" id="PTHR30097">
    <property type="entry name" value="CATION EFFLUX SYSTEM PROTEIN CUSB"/>
    <property type="match status" value="1"/>
</dbReference>
<feature type="signal peptide" evidence="2">
    <location>
        <begin position="1"/>
        <end position="17"/>
    </location>
</feature>
<evidence type="ECO:0000259" key="6">
    <source>
        <dbReference type="Pfam" id="PF25954"/>
    </source>
</evidence>
<dbReference type="Pfam" id="PF25967">
    <property type="entry name" value="RND-MFP_C"/>
    <property type="match status" value="1"/>
</dbReference>
<evidence type="ECO:0000259" key="4">
    <source>
        <dbReference type="Pfam" id="PF25869"/>
    </source>
</evidence>
<evidence type="ECO:0000313" key="8">
    <source>
        <dbReference type="EMBL" id="UOR05210.1"/>
    </source>
</evidence>
<organism evidence="8 9">
    <name type="scientific">Hymenobacter aerilatus</name>
    <dbReference type="NCBI Taxonomy" id="2932251"/>
    <lineage>
        <taxon>Bacteria</taxon>
        <taxon>Pseudomonadati</taxon>
        <taxon>Bacteroidota</taxon>
        <taxon>Cytophagia</taxon>
        <taxon>Cytophagales</taxon>
        <taxon>Hymenobacteraceae</taxon>
        <taxon>Hymenobacter</taxon>
    </lineage>
</organism>
<dbReference type="GO" id="GO:0046914">
    <property type="term" value="F:transition metal ion binding"/>
    <property type="evidence" value="ECO:0007669"/>
    <property type="project" value="TreeGrafter"/>
</dbReference>
<feature type="domain" description="CusB-like beta-barrel" evidence="6">
    <location>
        <begin position="258"/>
        <end position="332"/>
    </location>
</feature>
<accession>A0A8T9SYD1</accession>
<gene>
    <name evidence="8" type="ORF">MUN82_20035</name>
</gene>
<dbReference type="Pfam" id="PF25954">
    <property type="entry name" value="Beta-barrel_RND_2"/>
    <property type="match status" value="1"/>
</dbReference>
<dbReference type="SUPFAM" id="SSF111369">
    <property type="entry name" value="HlyD-like secretion proteins"/>
    <property type="match status" value="1"/>
</dbReference>
<dbReference type="InterPro" id="IPR045800">
    <property type="entry name" value="HMBD"/>
</dbReference>
<keyword evidence="2" id="KW-0732">Signal</keyword>
<dbReference type="PANTHER" id="PTHR30097:SF4">
    <property type="entry name" value="SLR6042 PROTEIN"/>
    <property type="match status" value="1"/>
</dbReference>
<sequence>MKYTLLLLLLVVACRQATPEADSATVPEANPTPNPALAATAESYYTCSMHPQIHEDEPGDCPICGMDLIKVQHQSGTTTARTIRLSAEQVRLGGIKVRKVGEPVAATTAAGTGVVLTGRVVPNPENLTQVSARVPGRIERLYVRNPGETVRVGTPLFALYSEELQKAQLDFLLATAQQRELAGADNIDYAPMVAAARNRLQLWGFTAAQMRRLLRAGKPLNPVPYFSSKNGVVQEVALREGDYVQEGTPIFSLVDLSTVWVEAQLYATDAAVRAGQPVTVTFPSLPGRQVAGHVSFVNPELADSKVTLVRVVLPNPQRTYTPGLQAVVRVAPTSGSAPVATGTLRVPVAAVLQEQAGNSLWVRLPDGSYENREVELGKQAGGQVEILSHLTAGEEVVMDGAYLLHSEYILQKGASPLAKQ</sequence>
<dbReference type="KEGG" id="haei:MUN82_20035"/>
<dbReference type="GO" id="GO:0060003">
    <property type="term" value="P:copper ion export"/>
    <property type="evidence" value="ECO:0007669"/>
    <property type="project" value="TreeGrafter"/>
</dbReference>
<feature type="chain" id="PRO_5035723825" evidence="2">
    <location>
        <begin position="18"/>
        <end position="420"/>
    </location>
</feature>
<dbReference type="Gene3D" id="2.40.50.100">
    <property type="match status" value="1"/>
</dbReference>
<dbReference type="RefSeq" id="WP_245093285.1">
    <property type="nucleotide sequence ID" value="NZ_CP095053.1"/>
</dbReference>
<dbReference type="InterPro" id="IPR058627">
    <property type="entry name" value="MdtA-like_C"/>
</dbReference>
<dbReference type="Pfam" id="PF25869">
    <property type="entry name" value="3HB_CusB"/>
    <property type="match status" value="1"/>
</dbReference>